<accession>A0A316I041</accession>
<gene>
    <name evidence="2" type="ORF">C8D88_106216</name>
</gene>
<sequence length="117" mass="13166">MFLIRPKALTAAVVIAASLFLPGVAHATSPSVQMEVCNNQNSGSRSFELTGLNQHGVRVSSPIYSIRWRSCQLFANWWWKTGQSLEVRVRGTSLSQTDYFGIPQGTRDGSYMRWWVN</sequence>
<dbReference type="AlphaFoldDB" id="A0A316I041"/>
<proteinExistence type="predicted"/>
<feature type="chain" id="PRO_5016421562" description="DUF2690 domain-containing protein" evidence="1">
    <location>
        <begin position="28"/>
        <end position="117"/>
    </location>
</feature>
<organism evidence="2 3">
    <name type="scientific">Lentzea atacamensis</name>
    <dbReference type="NCBI Taxonomy" id="531938"/>
    <lineage>
        <taxon>Bacteria</taxon>
        <taxon>Bacillati</taxon>
        <taxon>Actinomycetota</taxon>
        <taxon>Actinomycetes</taxon>
        <taxon>Pseudonocardiales</taxon>
        <taxon>Pseudonocardiaceae</taxon>
        <taxon>Lentzea</taxon>
    </lineage>
</organism>
<evidence type="ECO:0000313" key="3">
    <source>
        <dbReference type="Proteomes" id="UP000246005"/>
    </source>
</evidence>
<dbReference type="EMBL" id="QGHB01000006">
    <property type="protein sequence ID" value="PWK85588.1"/>
    <property type="molecule type" value="Genomic_DNA"/>
</dbReference>
<evidence type="ECO:0000313" key="2">
    <source>
        <dbReference type="EMBL" id="PWK85588.1"/>
    </source>
</evidence>
<dbReference type="RefSeq" id="WP_109638184.1">
    <property type="nucleotide sequence ID" value="NZ_QGHB01000006.1"/>
</dbReference>
<evidence type="ECO:0000256" key="1">
    <source>
        <dbReference type="SAM" id="SignalP"/>
    </source>
</evidence>
<keyword evidence="1" id="KW-0732">Signal</keyword>
<protein>
    <recommendedName>
        <fullName evidence="4">DUF2690 domain-containing protein</fullName>
    </recommendedName>
</protein>
<reference evidence="2 3" key="1">
    <citation type="submission" date="2018-05" db="EMBL/GenBank/DDBJ databases">
        <title>Genomic Encyclopedia of Type Strains, Phase IV (KMG-IV): sequencing the most valuable type-strain genomes for metagenomic binning, comparative biology and taxonomic classification.</title>
        <authorList>
            <person name="Goeker M."/>
        </authorList>
    </citation>
    <scope>NUCLEOTIDE SEQUENCE [LARGE SCALE GENOMIC DNA]</scope>
    <source>
        <strain evidence="2 3">DSM 45480</strain>
    </source>
</reference>
<feature type="signal peptide" evidence="1">
    <location>
        <begin position="1"/>
        <end position="27"/>
    </location>
</feature>
<comment type="caution">
    <text evidence="2">The sequence shown here is derived from an EMBL/GenBank/DDBJ whole genome shotgun (WGS) entry which is preliminary data.</text>
</comment>
<name>A0A316I041_9PSEU</name>
<dbReference type="Proteomes" id="UP000246005">
    <property type="component" value="Unassembled WGS sequence"/>
</dbReference>
<evidence type="ECO:0008006" key="4">
    <source>
        <dbReference type="Google" id="ProtNLM"/>
    </source>
</evidence>